<keyword evidence="2" id="KW-0396">Initiation factor</keyword>
<comment type="caution">
    <text evidence="2">The sequence shown here is derived from an EMBL/GenBank/DDBJ whole genome shotgun (WGS) entry which is preliminary data.</text>
</comment>
<name>A0A8H5QTU8_9HYPO</name>
<dbReference type="EMBL" id="JAAQRI010000281">
    <property type="protein sequence ID" value="KAF5621060.1"/>
    <property type="molecule type" value="Genomic_DNA"/>
</dbReference>
<sequence>MVDREFEIGITFPSIRNRNFVGREDALRQVESLLIQSSNRGQMKLLVLYGTGGMGKTQIALEYAHRTRRKYSSIFWIDGARNDTAAESVLSSLRSIKRHYIARGLQENPRFHLVEQALTDMTANDQSSLQQTFRNWLSYDENCSWLVVIDNVDDLEEFDFKSWLPSTPCGSLIVTSRRSDLAISWNSLEINELDEQEALLLLNQTGNLDLARGTKEFEINQAFNLLYAFSFFKLAPGSCAGPISMHPLVHLWARLRLGIVEQRQVAREMAAILHNVSAIRHSIQSYQTHVAQIFEVFRKWSPCDTPPMQTLKITPMDSKELASMPIRNLSNWDRAEGYLMYLRGRAEAIWRLVPMAFARKARVLGPEHPATAGAYMGLGTSSPSCKEGMKLLQRASELRIKVLGYNDTLTQNAINSFINRANDCFRDYENLERAQWFIDYMDIKGEESVRESFSADIVGYERGIRWESPNTSPPAVLAARLMENGRFLTAMKFLPKELWGFKDVLEVFFEKLPSLNKIQMRVVALNLIRFAENEIAIQYVVVDRNGHYLLKSYEGTYTLHVHMAALYRLGGFQLLINPLVLISEPDSVRWALDDMACSPRTGWAEEQSEAWEWETVWGEWQEGFLMMVELSVKEEEGTGMLSFKGKVADKDMSELTDFAYDARRFIYYHKPAIEIAPLQVYASALIFSPQCSVVRKRFSSQMPEWIVMKPEMDTDWDTLTQTISTPADLEYASYSPDGRNLAVSHRGGFFIYKTVSGDLLHEEYHHTFCRIQGYSPDGLLLCCISGDDILILDATTFKVMEKLNLKVDACFFLPDGNRLTVVQEEDVAVFDWKTGECLSRLNHIIGKARKPALLVQNLGFIYKRLQAYIRLGRQKDSYSGLLRRRYSTLVFG</sequence>
<feature type="domain" description="Orc1-like AAA ATPase" evidence="1">
    <location>
        <begin position="19"/>
        <end position="157"/>
    </location>
</feature>
<dbReference type="Gene3D" id="3.40.50.300">
    <property type="entry name" value="P-loop containing nucleotide triphosphate hydrolases"/>
    <property type="match status" value="1"/>
</dbReference>
<evidence type="ECO:0000313" key="3">
    <source>
        <dbReference type="Proteomes" id="UP000530670"/>
    </source>
</evidence>
<dbReference type="OrthoDB" id="427518at2759"/>
<dbReference type="Proteomes" id="UP000530670">
    <property type="component" value="Unassembled WGS sequence"/>
</dbReference>
<keyword evidence="3" id="KW-1185">Reference proteome</keyword>
<evidence type="ECO:0000259" key="1">
    <source>
        <dbReference type="Pfam" id="PF13191"/>
    </source>
</evidence>
<evidence type="ECO:0000313" key="2">
    <source>
        <dbReference type="EMBL" id="KAF5621060.1"/>
    </source>
</evidence>
<dbReference type="PANTHER" id="PTHR35205:SF1">
    <property type="entry name" value="ZU5 DOMAIN-CONTAINING PROTEIN"/>
    <property type="match status" value="1"/>
</dbReference>
<dbReference type="InterPro" id="IPR011044">
    <property type="entry name" value="Quino_amine_DH_bsu"/>
</dbReference>
<dbReference type="GeneID" id="59296610"/>
<dbReference type="SUPFAM" id="SSF50969">
    <property type="entry name" value="YVTN repeat-like/Quinoprotein amine dehydrogenase"/>
    <property type="match status" value="1"/>
</dbReference>
<gene>
    <name evidence="2" type="ORF">FTJAE_11400</name>
</gene>
<accession>A0A8H5QTU8</accession>
<dbReference type="InterPro" id="IPR027417">
    <property type="entry name" value="P-loop_NTPase"/>
</dbReference>
<dbReference type="SUPFAM" id="SSF52540">
    <property type="entry name" value="P-loop containing nucleoside triphosphate hydrolases"/>
    <property type="match status" value="1"/>
</dbReference>
<organism evidence="2 3">
    <name type="scientific">Fusarium tjaetaba</name>
    <dbReference type="NCBI Taxonomy" id="1567544"/>
    <lineage>
        <taxon>Eukaryota</taxon>
        <taxon>Fungi</taxon>
        <taxon>Dikarya</taxon>
        <taxon>Ascomycota</taxon>
        <taxon>Pezizomycotina</taxon>
        <taxon>Sordariomycetes</taxon>
        <taxon>Hypocreomycetidae</taxon>
        <taxon>Hypocreales</taxon>
        <taxon>Nectriaceae</taxon>
        <taxon>Fusarium</taxon>
        <taxon>Fusarium fujikuroi species complex</taxon>
    </lineage>
</organism>
<dbReference type="Gene3D" id="2.130.10.10">
    <property type="entry name" value="YVTN repeat-like/Quinoprotein amine dehydrogenase"/>
    <property type="match status" value="1"/>
</dbReference>
<protein>
    <submittedName>
        <fullName evidence="2">Eukaryotic translation initiation factor 3</fullName>
    </submittedName>
</protein>
<reference evidence="2 3" key="1">
    <citation type="submission" date="2020-05" db="EMBL/GenBank/DDBJ databases">
        <title>Identification and distribution of gene clusters putatively required for synthesis of sphingolipid metabolism inhibitors in phylogenetically diverse species of the filamentous fungus Fusarium.</title>
        <authorList>
            <person name="Kim H.-S."/>
            <person name="Busman M."/>
            <person name="Brown D.W."/>
            <person name="Divon H."/>
            <person name="Uhlig S."/>
            <person name="Proctor R.H."/>
        </authorList>
    </citation>
    <scope>NUCLEOTIDE SEQUENCE [LARGE SCALE GENOMIC DNA]</scope>
    <source>
        <strain evidence="2 3">NRRL 66243</strain>
    </source>
</reference>
<dbReference type="InterPro" id="IPR015943">
    <property type="entry name" value="WD40/YVTN_repeat-like_dom_sf"/>
</dbReference>
<dbReference type="Pfam" id="PF13191">
    <property type="entry name" value="AAA_16"/>
    <property type="match status" value="1"/>
</dbReference>
<proteinExistence type="predicted"/>
<dbReference type="RefSeq" id="XP_037201471.1">
    <property type="nucleotide sequence ID" value="XM_037344340.1"/>
</dbReference>
<dbReference type="InterPro" id="IPR041664">
    <property type="entry name" value="AAA_16"/>
</dbReference>
<dbReference type="PANTHER" id="PTHR35205">
    <property type="entry name" value="NB-ARC AND TPR DOMAIN PROTEIN"/>
    <property type="match status" value="1"/>
</dbReference>
<keyword evidence="2" id="KW-0648">Protein biosynthesis</keyword>
<dbReference type="AlphaFoldDB" id="A0A8H5QTU8"/>
<dbReference type="GO" id="GO:0003743">
    <property type="term" value="F:translation initiation factor activity"/>
    <property type="evidence" value="ECO:0007669"/>
    <property type="project" value="UniProtKB-KW"/>
</dbReference>